<feature type="transmembrane region" description="Helical" evidence="1">
    <location>
        <begin position="240"/>
        <end position="261"/>
    </location>
</feature>
<dbReference type="Proteomes" id="UP000316394">
    <property type="component" value="Plasmid unnamed"/>
</dbReference>
<keyword evidence="1" id="KW-0812">Transmembrane</keyword>
<name>A0A517D896_LIMRT</name>
<evidence type="ECO:0000313" key="2">
    <source>
        <dbReference type="EMBL" id="QDR73575.1"/>
    </source>
</evidence>
<keyword evidence="1" id="KW-1133">Transmembrane helix</keyword>
<keyword evidence="2" id="KW-0614">Plasmid</keyword>
<feature type="transmembrane region" description="Helical" evidence="1">
    <location>
        <begin position="207"/>
        <end position="228"/>
    </location>
</feature>
<dbReference type="AlphaFoldDB" id="A0A517D896"/>
<reference evidence="2 3" key="1">
    <citation type="submission" date="2019-07" db="EMBL/GenBank/DDBJ databases">
        <title>Gastrointestinal microbiota of Peromyscus leucopus, the white-footed mouse.</title>
        <authorList>
            <person name="Milovic A."/>
            <person name="Bassam K."/>
            <person name="Barbour A.G."/>
        </authorList>
    </citation>
    <scope>NUCLEOTIDE SEQUENCE [LARGE SCALE GENOMIC DNA]</scope>
    <source>
        <strain evidence="2 3">LL7</strain>
        <plasmid evidence="2 3">unnamed</plasmid>
    </source>
</reference>
<accession>A0A517D896</accession>
<evidence type="ECO:0000313" key="3">
    <source>
        <dbReference type="Proteomes" id="UP000316394"/>
    </source>
</evidence>
<organism evidence="2 3">
    <name type="scientific">Limosilactobacillus reuteri</name>
    <name type="common">Lactobacillus reuteri</name>
    <dbReference type="NCBI Taxonomy" id="1598"/>
    <lineage>
        <taxon>Bacteria</taxon>
        <taxon>Bacillati</taxon>
        <taxon>Bacillota</taxon>
        <taxon>Bacilli</taxon>
        <taxon>Lactobacillales</taxon>
        <taxon>Lactobacillaceae</taxon>
        <taxon>Limosilactobacillus</taxon>
    </lineage>
</organism>
<protein>
    <submittedName>
        <fullName evidence="2">Uncharacterized protein</fullName>
    </submittedName>
</protein>
<proteinExistence type="predicted"/>
<feature type="transmembrane region" description="Helical" evidence="1">
    <location>
        <begin position="6"/>
        <end position="28"/>
    </location>
</feature>
<dbReference type="RefSeq" id="WP_144227836.1">
    <property type="nucleotide sequence ID" value="NZ_CP041677.1"/>
</dbReference>
<dbReference type="EMBL" id="CP041677">
    <property type="protein sequence ID" value="QDR73575.1"/>
    <property type="molecule type" value="Genomic_DNA"/>
</dbReference>
<keyword evidence="1" id="KW-0472">Membrane</keyword>
<geneLocation type="plasmid" evidence="2 3">
    <name>unnamed</name>
</geneLocation>
<gene>
    <name evidence="2" type="ORF">FOD75_10780</name>
</gene>
<feature type="transmembrane region" description="Helical" evidence="1">
    <location>
        <begin position="172"/>
        <end position="195"/>
    </location>
</feature>
<sequence>MMINTNLGFVIMIIAVALGLPIFTVLGLTYINRASKGRLAIRLGAASQVYIGGLGVIIHELSHLLMAVLFGHHIQDAKLLVMPWNIDRNGGALGYVYHNWNDRSLYQSLGNAFIGTAPIYGCTAALLLLTKWLNPALFQFGDAVAQSLVQATPNWHWSLVTQHLGMLTSGQWSFTTALALLLWVLLSVSITVGGFDLSPADFKNAGMAFIEMYVIITVILIILVYGGFSYQVTYWLTKWIVWFSLVMVISFIWSILTYLGCRLLALF</sequence>
<feature type="transmembrane region" description="Helical" evidence="1">
    <location>
        <begin position="49"/>
        <end position="74"/>
    </location>
</feature>
<evidence type="ECO:0000256" key="1">
    <source>
        <dbReference type="SAM" id="Phobius"/>
    </source>
</evidence>